<keyword evidence="1" id="KW-0732">Signal</keyword>
<evidence type="ECO:0000313" key="2">
    <source>
        <dbReference type="EMBL" id="KAK6497465.1"/>
    </source>
</evidence>
<feature type="signal peptide" evidence="1">
    <location>
        <begin position="1"/>
        <end position="17"/>
    </location>
</feature>
<dbReference type="EMBL" id="JAVHJL010000009">
    <property type="protein sequence ID" value="KAK6497465.1"/>
    <property type="molecule type" value="Genomic_DNA"/>
</dbReference>
<evidence type="ECO:0000313" key="3">
    <source>
        <dbReference type="Proteomes" id="UP001370758"/>
    </source>
</evidence>
<name>A0AAV9VVF1_9PEZI</name>
<gene>
    <name evidence="2" type="ORF">TWF481_011873</name>
</gene>
<organism evidence="2 3">
    <name type="scientific">Arthrobotrys musiformis</name>
    <dbReference type="NCBI Taxonomy" id="47236"/>
    <lineage>
        <taxon>Eukaryota</taxon>
        <taxon>Fungi</taxon>
        <taxon>Dikarya</taxon>
        <taxon>Ascomycota</taxon>
        <taxon>Pezizomycotina</taxon>
        <taxon>Orbiliomycetes</taxon>
        <taxon>Orbiliales</taxon>
        <taxon>Orbiliaceae</taxon>
        <taxon>Arthrobotrys</taxon>
    </lineage>
</organism>
<keyword evidence="3" id="KW-1185">Reference proteome</keyword>
<comment type="caution">
    <text evidence="2">The sequence shown here is derived from an EMBL/GenBank/DDBJ whole genome shotgun (WGS) entry which is preliminary data.</text>
</comment>
<evidence type="ECO:0000256" key="1">
    <source>
        <dbReference type="SAM" id="SignalP"/>
    </source>
</evidence>
<accession>A0AAV9VVF1</accession>
<dbReference type="AlphaFoldDB" id="A0AAV9VVF1"/>
<proteinExistence type="predicted"/>
<dbReference type="Proteomes" id="UP001370758">
    <property type="component" value="Unassembled WGS sequence"/>
</dbReference>
<protein>
    <submittedName>
        <fullName evidence="2">Uncharacterized protein</fullName>
    </submittedName>
</protein>
<feature type="chain" id="PRO_5043653806" evidence="1">
    <location>
        <begin position="18"/>
        <end position="70"/>
    </location>
</feature>
<sequence>MHVHSFILLAVLSLASATPIALPQQNPTNPETVQREMMVRRPGSSKTQKMRRDALEILPRQRLPAIGTSV</sequence>
<reference evidence="2 3" key="1">
    <citation type="submission" date="2023-08" db="EMBL/GenBank/DDBJ databases">
        <authorList>
            <person name="Palmer J.M."/>
        </authorList>
    </citation>
    <scope>NUCLEOTIDE SEQUENCE [LARGE SCALE GENOMIC DNA]</scope>
    <source>
        <strain evidence="2 3">TWF481</strain>
    </source>
</reference>